<evidence type="ECO:0000256" key="3">
    <source>
        <dbReference type="ARBA" id="ARBA00023237"/>
    </source>
</evidence>
<dbReference type="PANTHER" id="PTHR38098">
    <property type="entry name" value="LPS-ASSEMBLY LIPOPROTEIN LPTE"/>
    <property type="match status" value="1"/>
</dbReference>
<accession>A0A3B0WV82</accession>
<evidence type="ECO:0000256" key="1">
    <source>
        <dbReference type="ARBA" id="ARBA00022729"/>
    </source>
</evidence>
<protein>
    <recommendedName>
        <fullName evidence="5">LPS-assembly lipoprotein RlpB (Rare lipoprotein B)</fullName>
    </recommendedName>
</protein>
<reference evidence="4" key="1">
    <citation type="submission" date="2018-06" db="EMBL/GenBank/DDBJ databases">
        <authorList>
            <person name="Zhirakovskaya E."/>
        </authorList>
    </citation>
    <scope>NUCLEOTIDE SEQUENCE</scope>
</reference>
<proteinExistence type="inferred from homology"/>
<dbReference type="GO" id="GO:0043165">
    <property type="term" value="P:Gram-negative-bacterium-type cell outer membrane assembly"/>
    <property type="evidence" value="ECO:0007669"/>
    <property type="project" value="InterPro"/>
</dbReference>
<evidence type="ECO:0008006" key="5">
    <source>
        <dbReference type="Google" id="ProtNLM"/>
    </source>
</evidence>
<keyword evidence="1" id="KW-0732">Signal</keyword>
<dbReference type="PANTHER" id="PTHR38098:SF1">
    <property type="entry name" value="LPS-ASSEMBLY LIPOPROTEIN LPTE"/>
    <property type="match status" value="1"/>
</dbReference>
<evidence type="ECO:0000313" key="4">
    <source>
        <dbReference type="EMBL" id="VAW54557.1"/>
    </source>
</evidence>
<dbReference type="GO" id="GO:0001530">
    <property type="term" value="F:lipopolysaccharide binding"/>
    <property type="evidence" value="ECO:0007669"/>
    <property type="project" value="TreeGrafter"/>
</dbReference>
<dbReference type="GO" id="GO:0019867">
    <property type="term" value="C:outer membrane"/>
    <property type="evidence" value="ECO:0007669"/>
    <property type="project" value="InterPro"/>
</dbReference>
<keyword evidence="3" id="KW-0998">Cell outer membrane</keyword>
<gene>
    <name evidence="4" type="ORF">MNBD_GAMMA05-2317</name>
</gene>
<dbReference type="GO" id="GO:0015920">
    <property type="term" value="P:lipopolysaccharide transport"/>
    <property type="evidence" value="ECO:0007669"/>
    <property type="project" value="TreeGrafter"/>
</dbReference>
<organism evidence="4">
    <name type="scientific">hydrothermal vent metagenome</name>
    <dbReference type="NCBI Taxonomy" id="652676"/>
    <lineage>
        <taxon>unclassified sequences</taxon>
        <taxon>metagenomes</taxon>
        <taxon>ecological metagenomes</taxon>
    </lineage>
</organism>
<keyword evidence="2" id="KW-0472">Membrane</keyword>
<dbReference type="Gene3D" id="3.30.160.150">
    <property type="entry name" value="Lipoprotein like domain"/>
    <property type="match status" value="1"/>
</dbReference>
<sequence>MFYSSTQLRFLTAVVLVCVLQACGFALRGSVELSPDMSPLFLQKNSVLELGRDLESLLISSKVNLVDDAKRSNAQLALVKESKKRRVLSVDSNGRAREYLLSYTVIFSIKINSESDAIAKPAVEDNVSLSRSLLFDSSAVLAVANESEVLYKDMRRDAARLILLKLQAHSNK</sequence>
<dbReference type="EMBL" id="UOFE01000041">
    <property type="protein sequence ID" value="VAW54557.1"/>
    <property type="molecule type" value="Genomic_DNA"/>
</dbReference>
<dbReference type="GO" id="GO:1990351">
    <property type="term" value="C:transporter complex"/>
    <property type="evidence" value="ECO:0007669"/>
    <property type="project" value="TreeGrafter"/>
</dbReference>
<name>A0A3B0WV82_9ZZZZ</name>
<dbReference type="HAMAP" id="MF_01186">
    <property type="entry name" value="LPS_assembly_LptE"/>
    <property type="match status" value="1"/>
</dbReference>
<dbReference type="InterPro" id="IPR007485">
    <property type="entry name" value="LPS_assembly_LptE"/>
</dbReference>
<evidence type="ECO:0000256" key="2">
    <source>
        <dbReference type="ARBA" id="ARBA00023136"/>
    </source>
</evidence>
<dbReference type="Pfam" id="PF04390">
    <property type="entry name" value="LptE"/>
    <property type="match status" value="1"/>
</dbReference>
<dbReference type="AlphaFoldDB" id="A0A3B0WV82"/>